<name>A0A517MKH3_9BACT</name>
<feature type="chain" id="PRO_5021945036" description="Carboxypeptidase regulatory-like domain-containing protein" evidence="1">
    <location>
        <begin position="19"/>
        <end position="180"/>
    </location>
</feature>
<evidence type="ECO:0000313" key="3">
    <source>
        <dbReference type="Proteomes" id="UP000320672"/>
    </source>
</evidence>
<dbReference type="OrthoDB" id="286727at2"/>
<proteinExistence type="predicted"/>
<organism evidence="2 3">
    <name type="scientific">Roseimaritima multifibrata</name>
    <dbReference type="NCBI Taxonomy" id="1930274"/>
    <lineage>
        <taxon>Bacteria</taxon>
        <taxon>Pseudomonadati</taxon>
        <taxon>Planctomycetota</taxon>
        <taxon>Planctomycetia</taxon>
        <taxon>Pirellulales</taxon>
        <taxon>Pirellulaceae</taxon>
        <taxon>Roseimaritima</taxon>
    </lineage>
</organism>
<dbReference type="KEGG" id="rml:FF011L_41850"/>
<dbReference type="AlphaFoldDB" id="A0A517MKH3"/>
<protein>
    <recommendedName>
        <fullName evidence="4">Carboxypeptidase regulatory-like domain-containing protein</fullName>
    </recommendedName>
</protein>
<keyword evidence="3" id="KW-1185">Reference proteome</keyword>
<feature type="signal peptide" evidence="1">
    <location>
        <begin position="1"/>
        <end position="18"/>
    </location>
</feature>
<reference evidence="2 3" key="1">
    <citation type="submission" date="2019-02" db="EMBL/GenBank/DDBJ databases">
        <title>Deep-cultivation of Planctomycetes and their phenomic and genomic characterization uncovers novel biology.</title>
        <authorList>
            <person name="Wiegand S."/>
            <person name="Jogler M."/>
            <person name="Boedeker C."/>
            <person name="Pinto D."/>
            <person name="Vollmers J."/>
            <person name="Rivas-Marin E."/>
            <person name="Kohn T."/>
            <person name="Peeters S.H."/>
            <person name="Heuer A."/>
            <person name="Rast P."/>
            <person name="Oberbeckmann S."/>
            <person name="Bunk B."/>
            <person name="Jeske O."/>
            <person name="Meyerdierks A."/>
            <person name="Storesund J.E."/>
            <person name="Kallscheuer N."/>
            <person name="Luecker S."/>
            <person name="Lage O.M."/>
            <person name="Pohl T."/>
            <person name="Merkel B.J."/>
            <person name="Hornburger P."/>
            <person name="Mueller R.-W."/>
            <person name="Bruemmer F."/>
            <person name="Labrenz M."/>
            <person name="Spormann A.M."/>
            <person name="Op den Camp H."/>
            <person name="Overmann J."/>
            <person name="Amann R."/>
            <person name="Jetten M.S.M."/>
            <person name="Mascher T."/>
            <person name="Medema M.H."/>
            <person name="Devos D.P."/>
            <person name="Kaster A.-K."/>
            <person name="Ovreas L."/>
            <person name="Rohde M."/>
            <person name="Galperin M.Y."/>
            <person name="Jogler C."/>
        </authorList>
    </citation>
    <scope>NUCLEOTIDE SEQUENCE [LARGE SCALE GENOMIC DNA]</scope>
    <source>
        <strain evidence="2 3">FF011L</strain>
    </source>
</reference>
<dbReference type="EMBL" id="CP036262">
    <property type="protein sequence ID" value="QDS95389.1"/>
    <property type="molecule type" value="Genomic_DNA"/>
</dbReference>
<keyword evidence="1" id="KW-0732">Signal</keyword>
<evidence type="ECO:0008006" key="4">
    <source>
        <dbReference type="Google" id="ProtNLM"/>
    </source>
</evidence>
<evidence type="ECO:0000313" key="2">
    <source>
        <dbReference type="EMBL" id="QDS95389.1"/>
    </source>
</evidence>
<dbReference type="RefSeq" id="WP_145353496.1">
    <property type="nucleotide sequence ID" value="NZ_CP036262.1"/>
</dbReference>
<sequence precursor="true">MIRFLCVWKCLAFGGVVALLLGCGNGETYVPVTGVVTLDGQPLSDAKLIFEPVGDAKGVASGKPSYGRTDSMGRFSLNCPIANEDGAVVGTHRVRVVTTKVASPTEEQISKARQILEKEEIAGGNLNPEISAEQISEYLSDMVRPTRKESLPAKYNVDTELTIVVDAGGTDSADFSLESK</sequence>
<dbReference type="PROSITE" id="PS51257">
    <property type="entry name" value="PROKAR_LIPOPROTEIN"/>
    <property type="match status" value="1"/>
</dbReference>
<dbReference type="Proteomes" id="UP000320672">
    <property type="component" value="Chromosome"/>
</dbReference>
<evidence type="ECO:0000256" key="1">
    <source>
        <dbReference type="SAM" id="SignalP"/>
    </source>
</evidence>
<gene>
    <name evidence="2" type="ORF">FF011L_41850</name>
</gene>
<accession>A0A517MKH3</accession>